<dbReference type="Pfam" id="PF00158">
    <property type="entry name" value="Sigma54_activat"/>
    <property type="match status" value="1"/>
</dbReference>
<evidence type="ECO:0000313" key="9">
    <source>
        <dbReference type="EMBL" id="MFB9064835.1"/>
    </source>
</evidence>
<dbReference type="InterPro" id="IPR003593">
    <property type="entry name" value="AAA+_ATPase"/>
</dbReference>
<evidence type="ECO:0000256" key="3">
    <source>
        <dbReference type="ARBA" id="ARBA00023015"/>
    </source>
</evidence>
<dbReference type="InterPro" id="IPR001789">
    <property type="entry name" value="Sig_transdc_resp-reg_receiver"/>
</dbReference>
<keyword evidence="4" id="KW-0238">DNA-binding</keyword>
<evidence type="ECO:0000256" key="2">
    <source>
        <dbReference type="ARBA" id="ARBA00022840"/>
    </source>
</evidence>
<evidence type="ECO:0000259" key="7">
    <source>
        <dbReference type="PROSITE" id="PS50045"/>
    </source>
</evidence>
<dbReference type="InterPro" id="IPR011006">
    <property type="entry name" value="CheY-like_superfamily"/>
</dbReference>
<dbReference type="Pfam" id="PF25601">
    <property type="entry name" value="AAA_lid_14"/>
    <property type="match status" value="1"/>
</dbReference>
<dbReference type="Gene3D" id="1.10.10.60">
    <property type="entry name" value="Homeodomain-like"/>
    <property type="match status" value="1"/>
</dbReference>
<dbReference type="InterPro" id="IPR002197">
    <property type="entry name" value="HTH_Fis"/>
</dbReference>
<comment type="caution">
    <text evidence="9">The sequence shown here is derived from an EMBL/GenBank/DDBJ whole genome shotgun (WGS) entry which is preliminary data.</text>
</comment>
<keyword evidence="5" id="KW-0804">Transcription</keyword>
<keyword evidence="3" id="KW-0805">Transcription regulation</keyword>
<keyword evidence="1" id="KW-0547">Nucleotide-binding</keyword>
<dbReference type="SUPFAM" id="SSF52540">
    <property type="entry name" value="P-loop containing nucleoside triphosphate hydrolases"/>
    <property type="match status" value="1"/>
</dbReference>
<organism evidence="9 10">
    <name type="scientific">Flavobacterium branchiarum</name>
    <dbReference type="NCBI Taxonomy" id="1114870"/>
    <lineage>
        <taxon>Bacteria</taxon>
        <taxon>Pseudomonadati</taxon>
        <taxon>Bacteroidota</taxon>
        <taxon>Flavobacteriia</taxon>
        <taxon>Flavobacteriales</taxon>
        <taxon>Flavobacteriaceae</taxon>
        <taxon>Flavobacterium</taxon>
    </lineage>
</organism>
<dbReference type="PROSITE" id="PS00688">
    <property type="entry name" value="SIGMA54_INTERACT_3"/>
    <property type="match status" value="1"/>
</dbReference>
<proteinExistence type="predicted"/>
<dbReference type="Pfam" id="PF02954">
    <property type="entry name" value="HTH_8"/>
    <property type="match status" value="1"/>
</dbReference>
<sequence length="450" mass="50677">MKGKILIVEDEFIVANDLKIMLLKSGYQVTGIASSVIQARKLIEEKRPDWVLLDIMLKGALTGIDLAWELRKMQLPFLYISANTNQSTLEAVKETHPYGFMVKPFRESDLLVMLDIAKYRFDQENKTFTNNHESENYEIKEIIGKSDLLKEVIEKIKVVAPAETSVLILGESGTGKERVAHSIHDLSAHKSSAIVIVNCAALPYSLIESELFGHEKGAFTGANALRIGKFEQAHNGTIFLDEIGELPLDSQVKLLRVLQEKEIQRLGGNSTIKINVRIIAATNRSLEKEVAEGRFRLDLYYRLNVFPIQLPTLKERKEDIEVLANYFLIKYATSSKKNISSISKLALSQLLQYDWPGNIRELEHLIERNVLLSKTNEIDKFDLPANSTILFEENNGKIKTMEEMEKEHIMKALKASDGKVSGIGGAAELLQMSAQTLFSKIKKLGIKQGY</sequence>
<dbReference type="Pfam" id="PF00072">
    <property type="entry name" value="Response_reg"/>
    <property type="match status" value="1"/>
</dbReference>
<dbReference type="Gene3D" id="3.40.50.300">
    <property type="entry name" value="P-loop containing nucleotide triphosphate hydrolases"/>
    <property type="match status" value="1"/>
</dbReference>
<dbReference type="InterPro" id="IPR027417">
    <property type="entry name" value="P-loop_NTPase"/>
</dbReference>
<dbReference type="Gene3D" id="3.40.50.2300">
    <property type="match status" value="1"/>
</dbReference>
<feature type="modified residue" description="4-aspartylphosphate" evidence="6">
    <location>
        <position position="54"/>
    </location>
</feature>
<dbReference type="CDD" id="cd17534">
    <property type="entry name" value="REC_DC-like"/>
    <property type="match status" value="1"/>
</dbReference>
<name>A0ABV5FMQ6_9FLAO</name>
<gene>
    <name evidence="9" type="ORF">ACFFUQ_12455</name>
</gene>
<reference evidence="9 10" key="1">
    <citation type="submission" date="2024-09" db="EMBL/GenBank/DDBJ databases">
        <authorList>
            <person name="Sun Q."/>
            <person name="Mori K."/>
        </authorList>
    </citation>
    <scope>NUCLEOTIDE SEQUENCE [LARGE SCALE GENOMIC DNA]</scope>
    <source>
        <strain evidence="9 10">CECT 7908</strain>
    </source>
</reference>
<evidence type="ECO:0000313" key="10">
    <source>
        <dbReference type="Proteomes" id="UP001589589"/>
    </source>
</evidence>
<dbReference type="InterPro" id="IPR025944">
    <property type="entry name" value="Sigma_54_int_dom_CS"/>
</dbReference>
<keyword evidence="10" id="KW-1185">Reference proteome</keyword>
<feature type="domain" description="Sigma-54 factor interaction" evidence="7">
    <location>
        <begin position="142"/>
        <end position="371"/>
    </location>
</feature>
<dbReference type="EMBL" id="JBHMEX010000036">
    <property type="protein sequence ID" value="MFB9064835.1"/>
    <property type="molecule type" value="Genomic_DNA"/>
</dbReference>
<keyword evidence="2" id="KW-0067">ATP-binding</keyword>
<dbReference type="RefSeq" id="WP_290266414.1">
    <property type="nucleotide sequence ID" value="NZ_JAUFQQ010000005.1"/>
</dbReference>
<dbReference type="InterPro" id="IPR058031">
    <property type="entry name" value="AAA_lid_NorR"/>
</dbReference>
<dbReference type="Proteomes" id="UP001589589">
    <property type="component" value="Unassembled WGS sequence"/>
</dbReference>
<keyword evidence="6" id="KW-0597">Phosphoprotein</keyword>
<dbReference type="PROSITE" id="PS00676">
    <property type="entry name" value="SIGMA54_INTERACT_2"/>
    <property type="match status" value="1"/>
</dbReference>
<dbReference type="InterPro" id="IPR025662">
    <property type="entry name" value="Sigma_54_int_dom_ATP-bd_1"/>
</dbReference>
<dbReference type="SUPFAM" id="SSF52172">
    <property type="entry name" value="CheY-like"/>
    <property type="match status" value="1"/>
</dbReference>
<protein>
    <submittedName>
        <fullName evidence="9">Sigma-54-dependent transcriptional regulator</fullName>
    </submittedName>
</protein>
<dbReference type="InterPro" id="IPR009057">
    <property type="entry name" value="Homeodomain-like_sf"/>
</dbReference>
<evidence type="ECO:0000256" key="4">
    <source>
        <dbReference type="ARBA" id="ARBA00023125"/>
    </source>
</evidence>
<dbReference type="InterPro" id="IPR025943">
    <property type="entry name" value="Sigma_54_int_dom_ATP-bd_2"/>
</dbReference>
<dbReference type="SUPFAM" id="SSF46689">
    <property type="entry name" value="Homeodomain-like"/>
    <property type="match status" value="1"/>
</dbReference>
<evidence type="ECO:0000256" key="1">
    <source>
        <dbReference type="ARBA" id="ARBA00022741"/>
    </source>
</evidence>
<accession>A0ABV5FMQ6</accession>
<evidence type="ECO:0000259" key="8">
    <source>
        <dbReference type="PROSITE" id="PS50110"/>
    </source>
</evidence>
<dbReference type="Gene3D" id="1.10.8.60">
    <property type="match status" value="1"/>
</dbReference>
<dbReference type="InterPro" id="IPR002078">
    <property type="entry name" value="Sigma_54_int"/>
</dbReference>
<feature type="domain" description="Response regulatory" evidence="8">
    <location>
        <begin position="4"/>
        <end position="118"/>
    </location>
</feature>
<dbReference type="SMART" id="SM00382">
    <property type="entry name" value="AAA"/>
    <property type="match status" value="1"/>
</dbReference>
<dbReference type="PROSITE" id="PS50045">
    <property type="entry name" value="SIGMA54_INTERACT_4"/>
    <property type="match status" value="1"/>
</dbReference>
<dbReference type="PANTHER" id="PTHR32071:SF117">
    <property type="entry name" value="PTS-DEPENDENT DIHYDROXYACETONE KINASE OPERON REGULATORY PROTEIN-RELATED"/>
    <property type="match status" value="1"/>
</dbReference>
<dbReference type="CDD" id="cd00009">
    <property type="entry name" value="AAA"/>
    <property type="match status" value="1"/>
</dbReference>
<evidence type="ECO:0000256" key="6">
    <source>
        <dbReference type="PROSITE-ProRule" id="PRU00169"/>
    </source>
</evidence>
<dbReference type="PANTHER" id="PTHR32071">
    <property type="entry name" value="TRANSCRIPTIONAL REGULATORY PROTEIN"/>
    <property type="match status" value="1"/>
</dbReference>
<evidence type="ECO:0000256" key="5">
    <source>
        <dbReference type="ARBA" id="ARBA00023163"/>
    </source>
</evidence>
<dbReference type="SMART" id="SM00448">
    <property type="entry name" value="REC"/>
    <property type="match status" value="1"/>
</dbReference>
<dbReference type="PROSITE" id="PS00675">
    <property type="entry name" value="SIGMA54_INTERACT_1"/>
    <property type="match status" value="1"/>
</dbReference>
<dbReference type="PROSITE" id="PS50110">
    <property type="entry name" value="RESPONSE_REGULATORY"/>
    <property type="match status" value="1"/>
</dbReference>